<dbReference type="EMBL" id="BSXN01000515">
    <property type="protein sequence ID" value="GME68872.1"/>
    <property type="molecule type" value="Genomic_DNA"/>
</dbReference>
<evidence type="ECO:0000256" key="1">
    <source>
        <dbReference type="ARBA" id="ARBA00006407"/>
    </source>
</evidence>
<feature type="domain" description="Ubiquinol-cytochrome c chaperone" evidence="3">
    <location>
        <begin position="139"/>
        <end position="281"/>
    </location>
</feature>
<dbReference type="PANTHER" id="PTHR12184">
    <property type="entry name" value="UBIQUINOL-CYTOCHROME C REDUCTASE COMPLEX ASSEMBLY FACTOR 1 FAMILY MEMBER"/>
    <property type="match status" value="1"/>
</dbReference>
<feature type="compositionally biased region" description="Low complexity" evidence="2">
    <location>
        <begin position="38"/>
        <end position="49"/>
    </location>
</feature>
<dbReference type="GO" id="GO:0005739">
    <property type="term" value="C:mitochondrion"/>
    <property type="evidence" value="ECO:0007669"/>
    <property type="project" value="TreeGrafter"/>
</dbReference>
<name>A0A9W6WFL2_CANBO</name>
<dbReference type="Pfam" id="PF03981">
    <property type="entry name" value="Ubiq_cyt_C_chap"/>
    <property type="match status" value="1"/>
</dbReference>
<dbReference type="InterPro" id="IPR021150">
    <property type="entry name" value="Ubiq_cyt_c_chap"/>
</dbReference>
<evidence type="ECO:0000313" key="4">
    <source>
        <dbReference type="EMBL" id="GME68872.1"/>
    </source>
</evidence>
<dbReference type="AlphaFoldDB" id="A0A9W6WFL2"/>
<reference evidence="4" key="1">
    <citation type="submission" date="2023-04" db="EMBL/GenBank/DDBJ databases">
        <title>Candida boidinii NBRC 10035.</title>
        <authorList>
            <person name="Ichikawa N."/>
            <person name="Sato H."/>
            <person name="Tonouchi N."/>
        </authorList>
    </citation>
    <scope>NUCLEOTIDE SEQUENCE</scope>
    <source>
        <strain evidence="4">NBRC 10035</strain>
    </source>
</reference>
<feature type="region of interest" description="Disordered" evidence="2">
    <location>
        <begin position="37"/>
        <end position="67"/>
    </location>
</feature>
<sequence>MLSRSIIARRSVASTRVFSRAAIRLNSNKAVVEELESSSKSPKDLASSSTLPHIPGVTPNKDIDPKSKMETPVLEKERFELPKWQKAVGESFISIFGVDMDKVRSGSVGGSKYYYMCKDQSLQFKNEDLSETAKFWYETLALPRSFSQWFQITSLHIWLLFVRMRAMPFKYGKSYQQKLVDRFFKDMELRLSEEMNVLSGRITDSYLKDFHSQLMGIVLSYDEALASNDAVLAAALWRNIFNGEKNVDLVKLEALVRYVRMQLYVLSKTSDRAFGFGDFVFVNPNETVAPLTKEEEEQLKKVAKQIYEPEGVKVIPSKRSNLSIDE</sequence>
<keyword evidence="5" id="KW-1185">Reference proteome</keyword>
<evidence type="ECO:0000259" key="3">
    <source>
        <dbReference type="Pfam" id="PF03981"/>
    </source>
</evidence>
<accession>A0A9W6WFL2</accession>
<comment type="caution">
    <text evidence="4">The sequence shown here is derived from an EMBL/GenBank/DDBJ whole genome shotgun (WGS) entry which is preliminary data.</text>
</comment>
<gene>
    <name evidence="4" type="ORF">Cboi02_000192000</name>
</gene>
<comment type="similarity">
    <text evidence="1">Belongs to the CBP3 family.</text>
</comment>
<protein>
    <submittedName>
        <fullName evidence="4">Unnamed protein product</fullName>
    </submittedName>
</protein>
<organism evidence="4 5">
    <name type="scientific">Candida boidinii</name>
    <name type="common">Yeast</name>
    <dbReference type="NCBI Taxonomy" id="5477"/>
    <lineage>
        <taxon>Eukaryota</taxon>
        <taxon>Fungi</taxon>
        <taxon>Dikarya</taxon>
        <taxon>Ascomycota</taxon>
        <taxon>Saccharomycotina</taxon>
        <taxon>Pichiomycetes</taxon>
        <taxon>Pichiales</taxon>
        <taxon>Pichiaceae</taxon>
        <taxon>Ogataea</taxon>
        <taxon>Ogataea/Candida clade</taxon>
    </lineage>
</organism>
<evidence type="ECO:0000313" key="5">
    <source>
        <dbReference type="Proteomes" id="UP001165120"/>
    </source>
</evidence>
<dbReference type="InterPro" id="IPR007129">
    <property type="entry name" value="Ubiqinol_cyt_c_chaperone_CPB3"/>
</dbReference>
<dbReference type="GO" id="GO:0034551">
    <property type="term" value="P:mitochondrial respiratory chain complex III assembly"/>
    <property type="evidence" value="ECO:0007669"/>
    <property type="project" value="TreeGrafter"/>
</dbReference>
<dbReference type="PANTHER" id="PTHR12184:SF1">
    <property type="entry name" value="UBIQUINOL-CYTOCHROME-C REDUCTASE COMPLEX ASSEMBLY FACTOR 1"/>
    <property type="match status" value="1"/>
</dbReference>
<dbReference type="Proteomes" id="UP001165120">
    <property type="component" value="Unassembled WGS sequence"/>
</dbReference>
<proteinExistence type="inferred from homology"/>
<evidence type="ECO:0000256" key="2">
    <source>
        <dbReference type="SAM" id="MobiDB-lite"/>
    </source>
</evidence>